<gene>
    <name evidence="2" type="primary">xopAD</name>
    <name evidence="2" type="ORF">SB593_00145</name>
</gene>
<dbReference type="InterPro" id="IPR016024">
    <property type="entry name" value="ARM-type_fold"/>
</dbReference>
<feature type="region of interest" description="Disordered" evidence="1">
    <location>
        <begin position="903"/>
        <end position="925"/>
    </location>
</feature>
<protein>
    <submittedName>
        <fullName evidence="2">XopAD/skwp family type III secretion system effector</fullName>
    </submittedName>
</protein>
<reference evidence="2 3" key="1">
    <citation type="journal article" date="2023" name="Front. Microbiol.">
        <title>Genomic analyses of Burkholderia respiratory isolates indicates two evolutionarily distinct B. anthina clades.</title>
        <authorList>
            <person name="Pham A."/>
            <person name="Volmer J.G."/>
            <person name="Chambers D.C."/>
            <person name="Smith D.J."/>
            <person name="Reid D.W."/>
            <person name="Burr L."/>
            <person name="Wells T.J."/>
        </authorList>
    </citation>
    <scope>NUCLEOTIDE SEQUENCE [LARGE SCALE GENOMIC DNA]</scope>
    <source>
        <strain evidence="2 3">BCCIQ07A</strain>
    </source>
</reference>
<keyword evidence="3" id="KW-1185">Reference proteome</keyword>
<dbReference type="NCBIfam" id="NF041399">
    <property type="entry name" value="XopAD"/>
    <property type="match status" value="1"/>
</dbReference>
<comment type="caution">
    <text evidence="2">The sequence shown here is derived from an EMBL/GenBank/DDBJ whole genome shotgun (WGS) entry which is preliminary data.</text>
</comment>
<evidence type="ECO:0000256" key="1">
    <source>
        <dbReference type="SAM" id="MobiDB-lite"/>
    </source>
</evidence>
<organism evidence="2 3">
    <name type="scientific">Burkholderia anthinoferrum</name>
    <dbReference type="NCBI Taxonomy" id="3090833"/>
    <lineage>
        <taxon>Bacteria</taxon>
        <taxon>Pseudomonadati</taxon>
        <taxon>Pseudomonadota</taxon>
        <taxon>Betaproteobacteria</taxon>
        <taxon>Burkholderiales</taxon>
        <taxon>Burkholderiaceae</taxon>
        <taxon>Burkholderia</taxon>
    </lineage>
</organism>
<evidence type="ECO:0000313" key="2">
    <source>
        <dbReference type="EMBL" id="MEB2577368.1"/>
    </source>
</evidence>
<dbReference type="Proteomes" id="UP001304467">
    <property type="component" value="Unassembled WGS sequence"/>
</dbReference>
<sequence>MLDLATANVLAGKKGHPRALAFLDPEGKTDVSLFLLGRYVDALDKCTLRSGDGRHEPLQDPQVEQRIEDVAHYLVKAEWLNGGSVYHLAHLSNRLSKFERLPAALGAIEKIAREVMGRGGDADFRDLKVTALLLNAFSKLPSEPRNAALSHVANVLLEDGDCLARLEGQGLSMALNAFSQSADVSQCAQAAANLAQRLASTPTLATTLDAQGVSNVLGALAKWPGDSLCAAATENVAARLNNSSTILADLSPQGVSNALASLARDGLKDPSQTGLRLLVERLQNESALRSQLSAQEVASVLNIVSKWPSARPCIEVAQALTGRLKNEPALREKLQEQSLANALTALSKWPEQAVCKAVASTLAERVVSERDLQVGFNEQEISNVLGALSKWPDLPYCKEAALTLIPRIATDPSVVRSFNQQEAVQTLNALRTWAKHPECMQAARALAGVLVPGENDQGPLARRLTGGHVSLTANALSYWPEDDQCRDAALTLIRRLRAEGDLVKHPLDSLNALSAMARLAHVLEFPDGAREIAQRLRSDEEAIATAGAQEISGMLVALCKFPQYDSCTELAAALAARLVGDAELRKGFSAHQMSGTLNALSKMPDLPGSAEAARELARQLDQDRSKLNAMNSEDVSNTLNALSHWTAEPAALKVAGALGQRIHEDDGLCATFNDQGLSNTLVALSKWPDDEQCVAGGRALAEALIERRAEFAYPEKFEARSLATIANALSRWPREPACTTALQAIAETLSEGKRQWSEFNMVSLAQLANAMSRLHSADDSADDLQALSQTCLHMLAAHLDTHKIELLGTASAKHFGVIFKALGSANMQKAMKPLVPTALGRVHALIDTDALRGENLESLGTLCMGLVPVQRSPELVRHRKAALKLMDRLKPIADRKIQLLLDQADSTPGNSREDQSATGEPAEQFDTRRPALTFVHILKSFAITQSLWKTRWVDAPRTEVAQQRAELKGWVESLLERTRDTVTTDLQEMSWNLIAQIEVGDDILNALDVRMRRDEALLTAKSKPIPLDLDKLQASMKTKPGTLRPVRPGEGSPHYTLIDMTGKTLRSEESEGGPQYSFYSRLTGQPVTEVKLPGPLSPFMLARTINHNGEQWRFDMFGGSHLKVPSMRPQAILAGSKRGYGRLPAIRYSDSAPTSPFMKLVSKLGPQREDWSRIQRSLLEIVPADHAVEGTVRIGWFPDVPGPEHPFKPVDPASGKEIKLCPNDGCGFLRYEAAMQIPVVAELINAWTACRDGHADQAQRKLIESFKQEPSYMAPQALQHFPRDEAAVKEASDLIEEKLNELVKATTVVGKAPGLDARRPGPLDPDNVTKLEQYRLLVNGGYEGRKIRAVPSADDNLHLPRQKGETFDKKGGAVLLGKPPYDKENLLPIEEDRVKTIGSGDVTAKFLSNDCFAIQYSYAGFDDAKQSDADILHSKGMLIIPPKGSWPEAYQHLDLACSTEDMKTLSTWTESRNRAQSPTSMTTTGSLRVKDLLLPGELGAVPIRELRKRDMDTDGDDAYVFAGYPKLTEHIAKVVTDRASRKGVHRSFKPPKTAQTAFDSDRHYHAGRARNIIDAQQGDALVGKASMAAVRFMAQPEALRHKMAEDWMFGTYDGVDRDLRNTLQDLISDSSPNRAMLDEQFEAAQQAVEAAHHPVAKEVAELLHGAIADWRRTLDGEKATPAVSTGAELQKRFPELAESYGKAQAPVDRIAAILDHYPVCRLPASKFPQGQPGYVKGEVELTARNLLTLAVKVGTDALKSNTGTETFMSVMALFERVEKQYDERVRTVPYGKETARLLRDDRFDADSALEQLRKMPSMAAAVMETSIEQQQRFGLLARSLTPRERIAQTASQAEIEAEAKRIRATAAHVEKVATPLVTNVVGKIEGGSLKNMDHRLKSVGSLQEKLRRFIGVRKLSLADASAGVNDAVRYSVVLDSATFAKSYDLAIAELAKSGMERVKVVNHFRKPSEAFNAVSVTCELNVPNDQGNEERRLVEIQFHTAESFELKEANHDQYKLSHALELEGRHEDRAKLLAGTLEKTKAMPKPEGWLEIDDWTREVARPKDIKPKAPRLSGMVAWGPANQRAGALASSALQLEKVCTPTVEKLIKGVGGEWAEGEKWRASLLKKEASIARKIDVIRRERGLTLDEAAQHVRDALRYTVKLKPESFTASAKRLLEDFPKNGFEVMRVRNAFVEDDGTYRGINVGLRTADGKDFEVQLHTGKSFYAKQKNHKRYEKLRSLSSTIEAGSDRADGNDIDVFDTERHRLSNLMRSQTASVEIPAGIETIQSFRRY</sequence>
<evidence type="ECO:0000313" key="3">
    <source>
        <dbReference type="Proteomes" id="UP001304467"/>
    </source>
</evidence>
<dbReference type="RefSeq" id="WP_089466056.1">
    <property type="nucleotide sequence ID" value="NZ_JAWRKY010000002.1"/>
</dbReference>
<dbReference type="EMBL" id="JAWRLE010000001">
    <property type="protein sequence ID" value="MEB2577368.1"/>
    <property type="molecule type" value="Genomic_DNA"/>
</dbReference>
<name>A0ABU5WG95_9BURK</name>
<accession>A0ABU5WG95</accession>
<dbReference type="SUPFAM" id="SSF48371">
    <property type="entry name" value="ARM repeat"/>
    <property type="match status" value="2"/>
</dbReference>
<proteinExistence type="predicted"/>